<dbReference type="PANTHER" id="PTHR47017">
    <property type="entry name" value="ACYL-COA"/>
    <property type="match status" value="1"/>
</dbReference>
<accession>A0A3R8T0M4</accession>
<dbReference type="SUPFAM" id="SSF55729">
    <property type="entry name" value="Acyl-CoA N-acyltransferases (Nat)"/>
    <property type="match status" value="1"/>
</dbReference>
<evidence type="ECO:0000313" key="2">
    <source>
        <dbReference type="Proteomes" id="UP000269265"/>
    </source>
</evidence>
<dbReference type="PANTHER" id="PTHR47017:SF1">
    <property type="entry name" value="ACYL-COA"/>
    <property type="match status" value="1"/>
</dbReference>
<reference evidence="1 2" key="1">
    <citation type="submission" date="2018-12" db="EMBL/GenBank/DDBJ databases">
        <title>The whole draft genome of Aquabacterium sp. SJQ9.</title>
        <authorList>
            <person name="Sun L."/>
            <person name="Gao X."/>
            <person name="Chen W."/>
            <person name="Huang K."/>
        </authorList>
    </citation>
    <scope>NUCLEOTIDE SEQUENCE [LARGE SCALE GENOMIC DNA]</scope>
    <source>
        <strain evidence="1 2">SJQ9</strain>
    </source>
</reference>
<proteinExistence type="predicted"/>
<keyword evidence="1" id="KW-0808">Transferase</keyword>
<gene>
    <name evidence="1" type="ORF">EIP75_15505</name>
</gene>
<dbReference type="EMBL" id="RSED01000012">
    <property type="protein sequence ID" value="RRS03357.1"/>
    <property type="molecule type" value="Genomic_DNA"/>
</dbReference>
<dbReference type="Pfam" id="PF04339">
    <property type="entry name" value="FemAB_like"/>
    <property type="match status" value="1"/>
</dbReference>
<dbReference type="AlphaFoldDB" id="A0A3R8T0M4"/>
<dbReference type="Proteomes" id="UP000269265">
    <property type="component" value="Unassembled WGS sequence"/>
</dbReference>
<keyword evidence="2" id="KW-1185">Reference proteome</keyword>
<protein>
    <submittedName>
        <fullName evidence="1">N-acetyltransferase</fullName>
    </submittedName>
</protein>
<evidence type="ECO:0000313" key="1">
    <source>
        <dbReference type="EMBL" id="RRS03357.1"/>
    </source>
</evidence>
<dbReference type="GO" id="GO:0016740">
    <property type="term" value="F:transferase activity"/>
    <property type="evidence" value="ECO:0007669"/>
    <property type="project" value="UniProtKB-KW"/>
</dbReference>
<name>A0A3R8T0M4_9BURK</name>
<sequence>MAWQARAHTDPREIDAATWNALLAASPQPTPFMRHEWLSALHEQGCATADTGWAPLFLAVDKGQGIEGVCALYLKSHSYGEYVFDWAWADAHERAGLRYYPKLLCASPFTPVPGARLLALNDEARQALLSAIVQWGMETNCSSAHLLFPNEPDEAALRAAGWLMRQGVQFHWTNRHADQASALPYASFEDFTASLHRDKRKKIQQERRRVREAGVTVRVLEGPQIGAADWDFFYRCYEGTYRAHGNPPYLSREFFRQVGQTMGEHWLMFIAEQGGEPVAASLIGLDRPQGVAYGRYWGAVLHIPCLHFELCYYAPLAWCIEQGLQRFEGGAQGEHKMARGLMPVTTWSAHWLRDARFADAVERYLARESAGIDAYVDELNDRAPFKRGDLD</sequence>
<organism evidence="1 2">
    <name type="scientific">Aquabacterium soli</name>
    <dbReference type="NCBI Taxonomy" id="2493092"/>
    <lineage>
        <taxon>Bacteria</taxon>
        <taxon>Pseudomonadati</taxon>
        <taxon>Pseudomonadota</taxon>
        <taxon>Betaproteobacteria</taxon>
        <taxon>Burkholderiales</taxon>
        <taxon>Aquabacterium</taxon>
    </lineage>
</organism>
<dbReference type="InterPro" id="IPR016181">
    <property type="entry name" value="Acyl_CoA_acyltransferase"/>
</dbReference>
<comment type="caution">
    <text evidence="1">The sequence shown here is derived from an EMBL/GenBank/DDBJ whole genome shotgun (WGS) entry which is preliminary data.</text>
</comment>
<dbReference type="Gene3D" id="3.40.630.30">
    <property type="match status" value="1"/>
</dbReference>
<dbReference type="OrthoDB" id="9776898at2"/>
<dbReference type="InterPro" id="IPR007434">
    <property type="entry name" value="FemAB-like"/>
</dbReference>
<dbReference type="RefSeq" id="WP_125244186.1">
    <property type="nucleotide sequence ID" value="NZ_RSED01000012.1"/>
</dbReference>